<gene>
    <name evidence="2" type="ORF">TNIN_470481</name>
</gene>
<evidence type="ECO:0000256" key="1">
    <source>
        <dbReference type="SAM" id="Phobius"/>
    </source>
</evidence>
<reference evidence="2" key="1">
    <citation type="submission" date="2020-08" db="EMBL/GenBank/DDBJ databases">
        <title>Multicomponent nature underlies the extraordinary mechanical properties of spider dragline silk.</title>
        <authorList>
            <person name="Kono N."/>
            <person name="Nakamura H."/>
            <person name="Mori M."/>
            <person name="Yoshida Y."/>
            <person name="Ohtoshi R."/>
            <person name="Malay A.D."/>
            <person name="Moran D.A.P."/>
            <person name="Tomita M."/>
            <person name="Numata K."/>
            <person name="Arakawa K."/>
        </authorList>
    </citation>
    <scope>NUCLEOTIDE SEQUENCE</scope>
</reference>
<evidence type="ECO:0000313" key="2">
    <source>
        <dbReference type="EMBL" id="GFY47750.1"/>
    </source>
</evidence>
<keyword evidence="3" id="KW-1185">Reference proteome</keyword>
<accession>A0A8X6X6D9</accession>
<keyword evidence="1" id="KW-1133">Transmembrane helix</keyword>
<dbReference type="EMBL" id="BMAV01006097">
    <property type="protein sequence ID" value="GFY47750.1"/>
    <property type="molecule type" value="Genomic_DNA"/>
</dbReference>
<dbReference type="AlphaFoldDB" id="A0A8X6X6D9"/>
<dbReference type="Proteomes" id="UP000886998">
    <property type="component" value="Unassembled WGS sequence"/>
</dbReference>
<keyword evidence="1" id="KW-0472">Membrane</keyword>
<proteinExistence type="predicted"/>
<name>A0A8X6X6D9_9ARAC</name>
<feature type="transmembrane region" description="Helical" evidence="1">
    <location>
        <begin position="6"/>
        <end position="30"/>
    </location>
</feature>
<sequence>MVLRHAVYLTAEAGAVLLIIAVLNSTVYAVRRINAVQWQVHAVVTVAVVLWEHVAEEKDVALVRNNVAMAGAARSPRDVEPALSPAMALRGFFRQH</sequence>
<keyword evidence="1" id="KW-0812">Transmembrane</keyword>
<comment type="caution">
    <text evidence="2">The sequence shown here is derived from an EMBL/GenBank/DDBJ whole genome shotgun (WGS) entry which is preliminary data.</text>
</comment>
<protein>
    <submittedName>
        <fullName evidence="2">Uncharacterized protein</fullName>
    </submittedName>
</protein>
<evidence type="ECO:0000313" key="3">
    <source>
        <dbReference type="Proteomes" id="UP000886998"/>
    </source>
</evidence>
<organism evidence="2 3">
    <name type="scientific">Trichonephila inaurata madagascariensis</name>
    <dbReference type="NCBI Taxonomy" id="2747483"/>
    <lineage>
        <taxon>Eukaryota</taxon>
        <taxon>Metazoa</taxon>
        <taxon>Ecdysozoa</taxon>
        <taxon>Arthropoda</taxon>
        <taxon>Chelicerata</taxon>
        <taxon>Arachnida</taxon>
        <taxon>Araneae</taxon>
        <taxon>Araneomorphae</taxon>
        <taxon>Entelegynae</taxon>
        <taxon>Araneoidea</taxon>
        <taxon>Nephilidae</taxon>
        <taxon>Trichonephila</taxon>
        <taxon>Trichonephila inaurata</taxon>
    </lineage>
</organism>